<dbReference type="InterPro" id="IPR018060">
    <property type="entry name" value="HTH_AraC"/>
</dbReference>
<gene>
    <name evidence="5" type="primary">rhaS</name>
    <name evidence="5" type="ORF">NCTC12112_02909</name>
</gene>
<dbReference type="Proteomes" id="UP000249008">
    <property type="component" value="Chromosome 1"/>
</dbReference>
<dbReference type="AlphaFoldDB" id="A0AAX2JG21"/>
<dbReference type="RefSeq" id="WP_005979607.1">
    <property type="nucleotide sequence ID" value="NZ_CABKNW010000004.1"/>
</dbReference>
<dbReference type="GeneID" id="78454177"/>
<evidence type="ECO:0000256" key="1">
    <source>
        <dbReference type="ARBA" id="ARBA00023015"/>
    </source>
</evidence>
<evidence type="ECO:0000256" key="2">
    <source>
        <dbReference type="ARBA" id="ARBA00023125"/>
    </source>
</evidence>
<dbReference type="PANTHER" id="PTHR46796">
    <property type="entry name" value="HTH-TYPE TRANSCRIPTIONAL ACTIVATOR RHAS-RELATED"/>
    <property type="match status" value="1"/>
</dbReference>
<keyword evidence="2" id="KW-0238">DNA-binding</keyword>
<dbReference type="InterPro" id="IPR014710">
    <property type="entry name" value="RmlC-like_jellyroll"/>
</dbReference>
<keyword evidence="1" id="KW-0805">Transcription regulation</keyword>
<reference evidence="5 6" key="1">
    <citation type="submission" date="2018-06" db="EMBL/GenBank/DDBJ databases">
        <authorList>
            <consortium name="Pathogen Informatics"/>
            <person name="Doyle S."/>
        </authorList>
    </citation>
    <scope>NUCLEOTIDE SEQUENCE [LARGE SCALE GENOMIC DNA]</scope>
    <source>
        <strain evidence="5 6">NCTC12112</strain>
    </source>
</reference>
<dbReference type="PANTHER" id="PTHR46796:SF2">
    <property type="entry name" value="TRANSCRIPTIONAL REGULATORY PROTEIN"/>
    <property type="match status" value="1"/>
</dbReference>
<dbReference type="InterPro" id="IPR037923">
    <property type="entry name" value="HTH-like"/>
</dbReference>
<proteinExistence type="predicted"/>
<protein>
    <submittedName>
        <fullName evidence="5">L-rhamnose operon regulatory protein rhaS</fullName>
    </submittedName>
</protein>
<dbReference type="InterPro" id="IPR003313">
    <property type="entry name" value="AraC-bd"/>
</dbReference>
<accession>A0AAX2JG21</accession>
<dbReference type="GO" id="GO:0003700">
    <property type="term" value="F:DNA-binding transcription factor activity"/>
    <property type="evidence" value="ECO:0007669"/>
    <property type="project" value="InterPro"/>
</dbReference>
<name>A0AAX2JG21_9FUSO</name>
<dbReference type="SUPFAM" id="SSF46689">
    <property type="entry name" value="Homeodomain-like"/>
    <property type="match status" value="2"/>
</dbReference>
<dbReference type="SUPFAM" id="SSF51215">
    <property type="entry name" value="Regulatory protein AraC"/>
    <property type="match status" value="1"/>
</dbReference>
<dbReference type="InterPro" id="IPR050204">
    <property type="entry name" value="AraC_XylS_family_regulators"/>
</dbReference>
<dbReference type="Gene3D" id="2.60.120.10">
    <property type="entry name" value="Jelly Rolls"/>
    <property type="match status" value="1"/>
</dbReference>
<dbReference type="PROSITE" id="PS01124">
    <property type="entry name" value="HTH_ARAC_FAMILY_2"/>
    <property type="match status" value="1"/>
</dbReference>
<sequence>MKKESRTIIFDNELNIEAYSFKGVMQKFPNHFHKHYVIGFIERGERKLSCLNKEYIVGSGDITIFNPYDVHTCEQINELPLDYRCLNISEEIMEKIITNITETIVNINFSSTVITNLYLSSLIKELHSLITEKSKEFRKEEVFILIIEYLIKYYSISVENNYPIKQSKNIKKVCEFLEKNFDKNISLDILTSLTDFSKYHLLRSFTKETGITPYGYLETIRIEKAKNFLERKISPAETAFLTGFSDQSHFSNFFKKFIGLTPKQYQNIFINKNKPLEEIHE</sequence>
<evidence type="ECO:0000313" key="6">
    <source>
        <dbReference type="Proteomes" id="UP000249008"/>
    </source>
</evidence>
<dbReference type="InterPro" id="IPR009057">
    <property type="entry name" value="Homeodomain-like_sf"/>
</dbReference>
<dbReference type="KEGG" id="ful:C4N20_05115"/>
<dbReference type="GO" id="GO:0043565">
    <property type="term" value="F:sequence-specific DNA binding"/>
    <property type="evidence" value="ECO:0007669"/>
    <property type="project" value="InterPro"/>
</dbReference>
<dbReference type="SMART" id="SM00342">
    <property type="entry name" value="HTH_ARAC"/>
    <property type="match status" value="1"/>
</dbReference>
<organism evidence="5 6">
    <name type="scientific">Fusobacterium ulcerans</name>
    <dbReference type="NCBI Taxonomy" id="861"/>
    <lineage>
        <taxon>Bacteria</taxon>
        <taxon>Fusobacteriati</taxon>
        <taxon>Fusobacteriota</taxon>
        <taxon>Fusobacteriia</taxon>
        <taxon>Fusobacteriales</taxon>
        <taxon>Fusobacteriaceae</taxon>
        <taxon>Fusobacterium</taxon>
    </lineage>
</organism>
<evidence type="ECO:0000256" key="3">
    <source>
        <dbReference type="ARBA" id="ARBA00023163"/>
    </source>
</evidence>
<dbReference type="Pfam" id="PF12833">
    <property type="entry name" value="HTH_18"/>
    <property type="match status" value="1"/>
</dbReference>
<evidence type="ECO:0000259" key="4">
    <source>
        <dbReference type="PROSITE" id="PS01124"/>
    </source>
</evidence>
<dbReference type="EMBL" id="LS483487">
    <property type="protein sequence ID" value="SQJ13738.1"/>
    <property type="molecule type" value="Genomic_DNA"/>
</dbReference>
<dbReference type="Pfam" id="PF02311">
    <property type="entry name" value="AraC_binding"/>
    <property type="match status" value="1"/>
</dbReference>
<keyword evidence="3" id="KW-0804">Transcription</keyword>
<feature type="domain" description="HTH araC/xylS-type" evidence="4">
    <location>
        <begin position="171"/>
        <end position="268"/>
    </location>
</feature>
<dbReference type="Gene3D" id="1.10.10.60">
    <property type="entry name" value="Homeodomain-like"/>
    <property type="match status" value="2"/>
</dbReference>
<evidence type="ECO:0000313" key="5">
    <source>
        <dbReference type="EMBL" id="SQJ13738.1"/>
    </source>
</evidence>